<comment type="caution">
    <text evidence="4">The sequence shown here is derived from an EMBL/GenBank/DDBJ whole genome shotgun (WGS) entry which is preliminary data.</text>
</comment>
<dbReference type="Pfam" id="PF01757">
    <property type="entry name" value="Acyl_transf_3"/>
    <property type="match status" value="1"/>
</dbReference>
<feature type="transmembrane region" description="Helical" evidence="2">
    <location>
        <begin position="309"/>
        <end position="332"/>
    </location>
</feature>
<sequence length="350" mass="37835">MTSPSTLSPHRPLSPRDDVRTDVASPPERDRSIDAAVGLLVMLVVFSHAIGPLSGRPAEAITQWLFMFHMPAFVFLSGYLTRKSSGWSPRALAGRLLFPFAVFQVLHVVAASLAAGGLATPTPLVPAWTTWYLLSLFVWRMAAPWLTRVPHVLPLSVAVSIAAGGLAVIGPHLSLGRTLGFLPFFVLGLVWRDAWFARLRSPGIRVASAALFAGALALAYVTKPTLSRGVFFLHEDYGDLDFAFLEGAALRAAVLATGGLLTLALVSLTGWSSRVVARIGVGSLVVYLLHPFALYPTRVDGYSTALPEAAWLVLIAAATLVFAWLVSHRVVVRATKPLMDHRWWAGSRRS</sequence>
<gene>
    <name evidence="4" type="ORF">QQX02_08455</name>
</gene>
<feature type="region of interest" description="Disordered" evidence="1">
    <location>
        <begin position="1"/>
        <end position="28"/>
    </location>
</feature>
<keyword evidence="2" id="KW-0812">Transmembrane</keyword>
<accession>A0ABT8GI63</accession>
<dbReference type="GO" id="GO:0016746">
    <property type="term" value="F:acyltransferase activity"/>
    <property type="evidence" value="ECO:0007669"/>
    <property type="project" value="UniProtKB-KW"/>
</dbReference>
<evidence type="ECO:0000313" key="5">
    <source>
        <dbReference type="Proteomes" id="UP001172708"/>
    </source>
</evidence>
<dbReference type="Proteomes" id="UP001172708">
    <property type="component" value="Unassembled WGS sequence"/>
</dbReference>
<dbReference type="PANTHER" id="PTHR37312">
    <property type="entry name" value="MEMBRANE-BOUND ACYLTRANSFERASE YKRP-RELATED"/>
    <property type="match status" value="1"/>
</dbReference>
<feature type="transmembrane region" description="Helical" evidence="2">
    <location>
        <begin position="92"/>
        <end position="119"/>
    </location>
</feature>
<dbReference type="EMBL" id="JAUHQA010000001">
    <property type="protein sequence ID" value="MDN4480949.1"/>
    <property type="molecule type" value="Genomic_DNA"/>
</dbReference>
<feature type="transmembrane region" description="Helical" evidence="2">
    <location>
        <begin position="203"/>
        <end position="222"/>
    </location>
</feature>
<feature type="transmembrane region" description="Helical" evidence="2">
    <location>
        <begin position="61"/>
        <end position="80"/>
    </location>
</feature>
<keyword evidence="2" id="KW-1133">Transmembrane helix</keyword>
<feature type="transmembrane region" description="Helical" evidence="2">
    <location>
        <begin position="125"/>
        <end position="142"/>
    </location>
</feature>
<keyword evidence="5" id="KW-1185">Reference proteome</keyword>
<feature type="transmembrane region" description="Helical" evidence="2">
    <location>
        <begin position="242"/>
        <end position="268"/>
    </location>
</feature>
<reference evidence="4" key="1">
    <citation type="submission" date="2023-06" db="EMBL/GenBank/DDBJ databases">
        <title>Egi l300058.</title>
        <authorList>
            <person name="Gao L."/>
            <person name="Fang B.-Z."/>
            <person name="Li W.-J."/>
        </authorList>
    </citation>
    <scope>NUCLEOTIDE SEQUENCE</scope>
    <source>
        <strain evidence="4">EGI L300058</strain>
    </source>
</reference>
<keyword evidence="2" id="KW-0472">Membrane</keyword>
<protein>
    <submittedName>
        <fullName evidence="4">Acyltransferase family protein</fullName>
    </submittedName>
</protein>
<feature type="domain" description="Acyltransferase 3" evidence="3">
    <location>
        <begin position="32"/>
        <end position="327"/>
    </location>
</feature>
<name>A0ABT8GI63_9MICO</name>
<feature type="transmembrane region" description="Helical" evidence="2">
    <location>
        <begin position="175"/>
        <end position="191"/>
    </location>
</feature>
<evidence type="ECO:0000313" key="4">
    <source>
        <dbReference type="EMBL" id="MDN4480949.1"/>
    </source>
</evidence>
<dbReference type="PANTHER" id="PTHR37312:SF1">
    <property type="entry name" value="MEMBRANE-BOUND ACYLTRANSFERASE YKRP-RELATED"/>
    <property type="match status" value="1"/>
</dbReference>
<evidence type="ECO:0000256" key="1">
    <source>
        <dbReference type="SAM" id="MobiDB-lite"/>
    </source>
</evidence>
<organism evidence="4 5">
    <name type="scientific">Demequina muriae</name>
    <dbReference type="NCBI Taxonomy" id="3051664"/>
    <lineage>
        <taxon>Bacteria</taxon>
        <taxon>Bacillati</taxon>
        <taxon>Actinomycetota</taxon>
        <taxon>Actinomycetes</taxon>
        <taxon>Micrococcales</taxon>
        <taxon>Demequinaceae</taxon>
        <taxon>Demequina</taxon>
    </lineage>
</organism>
<proteinExistence type="predicted"/>
<feature type="compositionally biased region" description="Basic and acidic residues" evidence="1">
    <location>
        <begin position="14"/>
        <end position="28"/>
    </location>
</feature>
<feature type="transmembrane region" description="Helical" evidence="2">
    <location>
        <begin position="275"/>
        <end position="297"/>
    </location>
</feature>
<evidence type="ECO:0000259" key="3">
    <source>
        <dbReference type="Pfam" id="PF01757"/>
    </source>
</evidence>
<feature type="transmembrane region" description="Helical" evidence="2">
    <location>
        <begin position="149"/>
        <end position="169"/>
    </location>
</feature>
<dbReference type="InterPro" id="IPR002656">
    <property type="entry name" value="Acyl_transf_3_dom"/>
</dbReference>
<keyword evidence="4" id="KW-0012">Acyltransferase</keyword>
<dbReference type="InterPro" id="IPR052734">
    <property type="entry name" value="Nod_factor_acetyltransferase"/>
</dbReference>
<dbReference type="RefSeq" id="WP_301142423.1">
    <property type="nucleotide sequence ID" value="NZ_JAUHQA010000001.1"/>
</dbReference>
<evidence type="ECO:0000256" key="2">
    <source>
        <dbReference type="SAM" id="Phobius"/>
    </source>
</evidence>
<keyword evidence="4" id="KW-0808">Transferase</keyword>